<keyword evidence="2" id="KW-1185">Reference proteome</keyword>
<proteinExistence type="predicted"/>
<protein>
    <submittedName>
        <fullName evidence="1">Uncharacterized protein</fullName>
    </submittedName>
</protein>
<dbReference type="EMBL" id="JANHOG010000929">
    <property type="protein sequence ID" value="KAJ3549533.1"/>
    <property type="molecule type" value="Genomic_DNA"/>
</dbReference>
<organism evidence="1 2">
    <name type="scientific">Phlebia brevispora</name>
    <dbReference type="NCBI Taxonomy" id="194682"/>
    <lineage>
        <taxon>Eukaryota</taxon>
        <taxon>Fungi</taxon>
        <taxon>Dikarya</taxon>
        <taxon>Basidiomycota</taxon>
        <taxon>Agaricomycotina</taxon>
        <taxon>Agaricomycetes</taxon>
        <taxon>Polyporales</taxon>
        <taxon>Meruliaceae</taxon>
        <taxon>Phlebia</taxon>
    </lineage>
</organism>
<accession>A0ACC1SZA1</accession>
<gene>
    <name evidence="1" type="ORF">NM688_g5166</name>
</gene>
<evidence type="ECO:0000313" key="1">
    <source>
        <dbReference type="EMBL" id="KAJ3549533.1"/>
    </source>
</evidence>
<name>A0ACC1SZA1_9APHY</name>
<sequence length="627" mass="69025">MPVVVAALFSALRVFALSGGNAYLSGVVLLLGLIPFATNTFVISHLTYSYVDDPILGSICANMYIMPASVQLSCKISIPAQEMNLMTLTLLIVSIVTRASAIIMDMMVLAVTWMKTYNHVKEAWSLGLPVGYSETLLQDGSIYFVALLLFNVAQLLIDVVPALESTGFTPLAVYCEVMPSILISRFIINLRRVQGIDVPDQDNSRAHRLSQFSAPNFRMPTLQSVMDNMGEPLHHDVLAESAGWEDDGELISRAEDVASVNPTMREYGSGLPNAEDGMLPMSDSNDNSAIIAAIKGILVNNYTLFAATALASYEQIVLFEYEYAFLEQHKGSSSTWLFVTNRYLLLASLISSVVPYTPQVRDTMRFVACYVSHPIIQTCLNGPLQTFLFVIQLMPIVVAAVFSALRIFALSGKNPYASGFVLLLGLAPFAVNAYEISQLSYVFHRRSSPWDVLRLQHANFLPNLAFTRMAVSIAARAASIAMDTVVVAVTWMKTYHHVREALSLGVRVGYSETLLQDGSIYFGAMMILNIAQLLTDVVPALQGWTPVSVFCEIMPSILISRFIVNLRRVQDAPTRDISGVRGLSQFSVANFRVPTMQSVVGNMGEPLQHSTITDHTDRNEDRDNISI</sequence>
<reference evidence="1" key="1">
    <citation type="submission" date="2022-07" db="EMBL/GenBank/DDBJ databases">
        <title>Genome Sequence of Phlebia brevispora.</title>
        <authorList>
            <person name="Buettner E."/>
        </authorList>
    </citation>
    <scope>NUCLEOTIDE SEQUENCE</scope>
    <source>
        <strain evidence="1">MPL23</strain>
    </source>
</reference>
<evidence type="ECO:0000313" key="2">
    <source>
        <dbReference type="Proteomes" id="UP001148662"/>
    </source>
</evidence>
<dbReference type="Proteomes" id="UP001148662">
    <property type="component" value="Unassembled WGS sequence"/>
</dbReference>
<comment type="caution">
    <text evidence="1">The sequence shown here is derived from an EMBL/GenBank/DDBJ whole genome shotgun (WGS) entry which is preliminary data.</text>
</comment>